<accession>A0A068FWA4</accession>
<dbReference type="EMBL" id="KJ769136">
    <property type="protein sequence ID" value="AID69703.1"/>
    <property type="molecule type" value="Genomic_DNA"/>
</dbReference>
<sequence>MGRNHPIPIRPASTAQHHRSPHFPNPPSPHRSQALCSGNHPAPHRAPVPRIVLQSLLLLALAATLSGCIGPGYYAQSLKGHLEIMAARQSVAKLIEAPSTPSTLRAEMQSASAIRQFASDELDLPDNASYRSYVDIKRDYVTVAVFAAPEFSLAPRLWCFPVFGCVPYRGYFNVETAMKTARGLKDKGLDVHISGITAYSTLGWTSDPLLSTLFGADKTHLASLVFHELAHQRVYINDDTAFNEAFAATVETTGVEKWLRAAGDKAGLAAYRAELRRNEQFITLVARTKAELARIYAKPGSTEHKRTAKAAAIERLRSRYRQLRDTGWGGYSGYDRWIESPINNAKLAAMSVYNDLVPGFVRLFELCSGDYPRFYASVERLGRLGKGERRQALGAVASCE</sequence>
<evidence type="ECO:0000256" key="1">
    <source>
        <dbReference type="SAM" id="MobiDB-lite"/>
    </source>
</evidence>
<organism evidence="2">
    <name type="scientific">uncultured organism</name>
    <dbReference type="NCBI Taxonomy" id="155900"/>
    <lineage>
        <taxon>unclassified sequences</taxon>
        <taxon>environmental samples</taxon>
    </lineage>
</organism>
<reference evidence="2" key="1">
    <citation type="submission" date="2014-04" db="EMBL/GenBank/DDBJ databases">
        <authorList>
            <person name="Felczykowska A."/>
            <person name="Dydecka A."/>
            <person name="Bohdanowicz M."/>
            <person name="Gasior T."/>
            <person name="Sobon M."/>
            <person name="Kobos J."/>
            <person name="Bloch S."/>
            <person name="Nejman-Falenczyk B."/>
            <person name="Wegrzyn G."/>
        </authorList>
    </citation>
    <scope>NUCLEOTIDE SEQUENCE</scope>
</reference>
<dbReference type="Pfam" id="PF10023">
    <property type="entry name" value="Aminopep"/>
    <property type="match status" value="1"/>
</dbReference>
<dbReference type="InterPro" id="IPR014553">
    <property type="entry name" value="Aminopept"/>
</dbReference>
<protein>
    <submittedName>
        <fullName evidence="2">Putative aminopeptidase</fullName>
    </submittedName>
</protein>
<dbReference type="GO" id="GO:0004177">
    <property type="term" value="F:aminopeptidase activity"/>
    <property type="evidence" value="ECO:0007669"/>
    <property type="project" value="UniProtKB-KW"/>
</dbReference>
<keyword evidence="2" id="KW-0378">Hydrolase</keyword>
<keyword evidence="2" id="KW-0031">Aminopeptidase</keyword>
<dbReference type="PIRSF" id="PIRSF029285">
    <property type="entry name" value="Aminopept"/>
    <property type="match status" value="1"/>
</dbReference>
<dbReference type="AlphaFoldDB" id="A0A068FWA4"/>
<feature type="region of interest" description="Disordered" evidence="1">
    <location>
        <begin position="1"/>
        <end position="41"/>
    </location>
</feature>
<keyword evidence="2" id="KW-0645">Protease</keyword>
<gene>
    <name evidence="2" type="primary">preA</name>
</gene>
<proteinExistence type="predicted"/>
<evidence type="ECO:0000313" key="2">
    <source>
        <dbReference type="EMBL" id="AID69703.1"/>
    </source>
</evidence>
<name>A0A068FWA4_9ZZZZ</name>